<proteinExistence type="predicted"/>
<sequence>MLKTLNVGYIGATKQNIPNSPEGWGYKIGILAEELQKYGITDIKFVGFPNGPDLSESLISGRLDIGMLGDTPAKEITFRFLNIRSGSGQPSDERSCGGTLQKKGCSCGKYPLICSP</sequence>
<protein>
    <submittedName>
        <fullName evidence="1">Uncharacterized protein</fullName>
    </submittedName>
</protein>
<evidence type="ECO:0000313" key="2">
    <source>
        <dbReference type="Proteomes" id="UP001596528"/>
    </source>
</evidence>
<keyword evidence="2" id="KW-1185">Reference proteome</keyword>
<reference evidence="2" key="1">
    <citation type="journal article" date="2019" name="Int. J. Syst. Evol. Microbiol.">
        <title>The Global Catalogue of Microorganisms (GCM) 10K type strain sequencing project: providing services to taxonomists for standard genome sequencing and annotation.</title>
        <authorList>
            <consortium name="The Broad Institute Genomics Platform"/>
            <consortium name="The Broad Institute Genome Sequencing Center for Infectious Disease"/>
            <person name="Wu L."/>
            <person name="Ma J."/>
        </authorList>
    </citation>
    <scope>NUCLEOTIDE SEQUENCE [LARGE SCALE GENOMIC DNA]</scope>
    <source>
        <strain evidence="2">JCM 18657</strain>
    </source>
</reference>
<dbReference type="Gene3D" id="3.40.190.10">
    <property type="entry name" value="Periplasmic binding protein-like II"/>
    <property type="match status" value="1"/>
</dbReference>
<dbReference type="EMBL" id="JBHTGQ010000048">
    <property type="protein sequence ID" value="MFC7751538.1"/>
    <property type="molecule type" value="Genomic_DNA"/>
</dbReference>
<accession>A0ABW2V7J5</accession>
<organism evidence="1 2">
    <name type="scientific">Paenibacillus thermoaerophilus</name>
    <dbReference type="NCBI Taxonomy" id="1215385"/>
    <lineage>
        <taxon>Bacteria</taxon>
        <taxon>Bacillati</taxon>
        <taxon>Bacillota</taxon>
        <taxon>Bacilli</taxon>
        <taxon>Bacillales</taxon>
        <taxon>Paenibacillaceae</taxon>
        <taxon>Paenibacillus</taxon>
    </lineage>
</organism>
<comment type="caution">
    <text evidence="1">The sequence shown here is derived from an EMBL/GenBank/DDBJ whole genome shotgun (WGS) entry which is preliminary data.</text>
</comment>
<gene>
    <name evidence="1" type="ORF">ACFQWB_16600</name>
</gene>
<dbReference type="RefSeq" id="WP_246068218.1">
    <property type="nucleotide sequence ID" value="NZ_JBHTGQ010000048.1"/>
</dbReference>
<evidence type="ECO:0000313" key="1">
    <source>
        <dbReference type="EMBL" id="MFC7751538.1"/>
    </source>
</evidence>
<dbReference type="Proteomes" id="UP001596528">
    <property type="component" value="Unassembled WGS sequence"/>
</dbReference>
<name>A0ABW2V7J5_9BACL</name>
<dbReference type="SUPFAM" id="SSF53850">
    <property type="entry name" value="Periplasmic binding protein-like II"/>
    <property type="match status" value="1"/>
</dbReference>